<proteinExistence type="inferred from homology"/>
<evidence type="ECO:0000256" key="3">
    <source>
        <dbReference type="ARBA" id="ARBA00022741"/>
    </source>
</evidence>
<organism evidence="9 10">
    <name type="scientific">Neorhizobium galegae bv. orientalis str. HAMBI 540</name>
    <dbReference type="NCBI Taxonomy" id="1028800"/>
    <lineage>
        <taxon>Bacteria</taxon>
        <taxon>Pseudomonadati</taxon>
        <taxon>Pseudomonadota</taxon>
        <taxon>Alphaproteobacteria</taxon>
        <taxon>Hyphomicrobiales</taxon>
        <taxon>Rhizobiaceae</taxon>
        <taxon>Rhizobium/Agrobacterium group</taxon>
        <taxon>Neorhizobium</taxon>
    </lineage>
</organism>
<dbReference type="KEGG" id="ngg:RG540_PA16710"/>
<dbReference type="Pfam" id="PF17042">
    <property type="entry name" value="NBD_C"/>
    <property type="match status" value="1"/>
</dbReference>
<dbReference type="PATRIC" id="fig|1028800.3.peg.6335"/>
<dbReference type="SUPFAM" id="SSF142764">
    <property type="entry name" value="YgbK-like"/>
    <property type="match status" value="1"/>
</dbReference>
<evidence type="ECO:0000313" key="9">
    <source>
        <dbReference type="EMBL" id="CDN52347.1"/>
    </source>
</evidence>
<dbReference type="Pfam" id="PF07005">
    <property type="entry name" value="SBD_N"/>
    <property type="match status" value="1"/>
</dbReference>
<evidence type="ECO:0000256" key="2">
    <source>
        <dbReference type="ARBA" id="ARBA00022679"/>
    </source>
</evidence>
<comment type="similarity">
    <text evidence="1">Belongs to the four-carbon acid sugar kinase family.</text>
</comment>
<accession>A0A068T1L9</accession>
<evidence type="ECO:0000259" key="8">
    <source>
        <dbReference type="Pfam" id="PF17042"/>
    </source>
</evidence>
<keyword evidence="2" id="KW-0808">Transferase</keyword>
<dbReference type="Gene3D" id="3.40.50.10840">
    <property type="entry name" value="Putative sugar-binding, N-terminal domain"/>
    <property type="match status" value="1"/>
</dbReference>
<evidence type="ECO:0000256" key="1">
    <source>
        <dbReference type="ARBA" id="ARBA00005715"/>
    </source>
</evidence>
<dbReference type="GO" id="GO:0005524">
    <property type="term" value="F:ATP binding"/>
    <property type="evidence" value="ECO:0007669"/>
    <property type="project" value="UniProtKB-KW"/>
</dbReference>
<evidence type="ECO:0000256" key="4">
    <source>
        <dbReference type="ARBA" id="ARBA00022777"/>
    </source>
</evidence>
<dbReference type="InterPro" id="IPR031475">
    <property type="entry name" value="NBD_C"/>
</dbReference>
<dbReference type="EMBL" id="HG938354">
    <property type="protein sequence ID" value="CDN52347.1"/>
    <property type="molecule type" value="Genomic_DNA"/>
</dbReference>
<evidence type="ECO:0000313" key="10">
    <source>
        <dbReference type="Proteomes" id="UP000028181"/>
    </source>
</evidence>
<evidence type="ECO:0000256" key="5">
    <source>
        <dbReference type="ARBA" id="ARBA00022840"/>
    </source>
</evidence>
<keyword evidence="5" id="KW-0067">ATP-binding</keyword>
<dbReference type="InterPro" id="IPR037051">
    <property type="entry name" value="4-carb_acid_sugar_kinase_N_sf"/>
</dbReference>
<name>A0A068T1L9_NEOGA</name>
<keyword evidence="4" id="KW-0418">Kinase</keyword>
<dbReference type="eggNOG" id="COG3395">
    <property type="taxonomic scope" value="Bacteria"/>
</dbReference>
<dbReference type="InterPro" id="IPR010737">
    <property type="entry name" value="4-carb_acid_sugar_kinase_N"/>
</dbReference>
<feature type="domain" description="Four-carbon acid sugar kinase nucleotide binding" evidence="8">
    <location>
        <begin position="203"/>
        <end position="334"/>
    </location>
</feature>
<dbReference type="AlphaFoldDB" id="A0A068T1L9"/>
<reference evidence="10" key="1">
    <citation type="journal article" date="2014" name="BMC Genomics">
        <title>Genome sequencing of two Neorhizobium galegae strains reveals a noeT gene responsible for the unusual acetylation of the nodulation factors.</title>
        <authorList>
            <person name="Osterman J."/>
            <person name="Marsh J."/>
            <person name="Laine P.K."/>
            <person name="Zeng Z."/>
            <person name="Alatalo E."/>
            <person name="Sullivan J.T."/>
            <person name="Young J.P."/>
            <person name="Thomas-Oates J."/>
            <person name="Paulin L."/>
            <person name="Lindstrom K."/>
        </authorList>
    </citation>
    <scope>NUCLEOTIDE SEQUENCE [LARGE SCALE GENOMIC DNA]</scope>
    <source>
        <strain evidence="10">HAMBI 540</strain>
    </source>
</reference>
<keyword evidence="9" id="KW-0614">Plasmid</keyword>
<keyword evidence="3" id="KW-0547">Nucleotide-binding</keyword>
<keyword evidence="6" id="KW-0119">Carbohydrate metabolism</keyword>
<feature type="domain" description="Four-carbon acid sugar kinase N-terminal" evidence="7">
    <location>
        <begin position="6"/>
        <end position="123"/>
    </location>
</feature>
<evidence type="ECO:0000259" key="7">
    <source>
        <dbReference type="Pfam" id="PF07005"/>
    </source>
</evidence>
<protein>
    <submittedName>
        <fullName evidence="9">Type III effector Hrp-dependent outer protein</fullName>
    </submittedName>
</protein>
<geneLocation type="plasmid" evidence="10">
    <name>II</name>
</geneLocation>
<dbReference type="GO" id="GO:0016301">
    <property type="term" value="F:kinase activity"/>
    <property type="evidence" value="ECO:0007669"/>
    <property type="project" value="UniProtKB-KW"/>
</dbReference>
<dbReference type="InterPro" id="IPR042213">
    <property type="entry name" value="NBD_C_sf"/>
</dbReference>
<evidence type="ECO:0000256" key="6">
    <source>
        <dbReference type="ARBA" id="ARBA00023277"/>
    </source>
</evidence>
<dbReference type="Proteomes" id="UP000028181">
    <property type="component" value="Plasmid pHAMBI540a"/>
</dbReference>
<keyword evidence="10" id="KW-1185">Reference proteome</keyword>
<dbReference type="Gene3D" id="3.40.980.20">
    <property type="entry name" value="Four-carbon acid sugar kinase, nucleotide binding domain"/>
    <property type="match status" value="1"/>
</dbReference>
<dbReference type="HOGENOM" id="CLU_029424_0_0_5"/>
<gene>
    <name evidence="9" type="ORF">RG540_PA16710</name>
</gene>
<sequence>MWSNMLVILADDLTGALDCAAPFAGRGLHTEIALSAEAIEWALQMRPAVLSINLGSREVGAEAARQATGAALSSLPSDIVLFKKIDSRLKGNIAAELDATPFHLMLVAPAIPDFGRNVRTGHVEGFGLDKPLNVADALGVHAERAIIPDTLSQEDMSAALAIGREAGADLLVGARGLAEALACHMTGRQAAEPALPKPGPALFVIGSRDPITLAQVEELRQAVVLDYIAAPNGRLKGVLPPQHSVTLVQATPDGKDDPPLLVSDRMAASIVPGMTAPAATLLLSGGATAEAVLKAMNVSRFQLLGECLPGLGLAYIDGQCIIAKSGGFGTPGTLCEIARIAKGEKD</sequence>